<feature type="domain" description="Histidine kinase" evidence="11">
    <location>
        <begin position="303"/>
        <end position="524"/>
    </location>
</feature>
<dbReference type="Gene3D" id="1.10.287.130">
    <property type="match status" value="1"/>
</dbReference>
<evidence type="ECO:0000256" key="9">
    <source>
        <dbReference type="SAM" id="Coils"/>
    </source>
</evidence>
<dbReference type="Pfam" id="PF02518">
    <property type="entry name" value="HATPase_c"/>
    <property type="match status" value="1"/>
</dbReference>
<dbReference type="InterPro" id="IPR033417">
    <property type="entry name" value="CHASE8"/>
</dbReference>
<dbReference type="SUPFAM" id="SSF47384">
    <property type="entry name" value="Homodimeric domain of signal transducing histidine kinase"/>
    <property type="match status" value="1"/>
</dbReference>
<keyword evidence="10" id="KW-0472">Membrane</keyword>
<dbReference type="InterPro" id="IPR003661">
    <property type="entry name" value="HisK_dim/P_dom"/>
</dbReference>
<feature type="modified residue" description="4-aspartylphosphate" evidence="8">
    <location>
        <position position="597"/>
    </location>
</feature>
<dbReference type="SUPFAM" id="SSF158472">
    <property type="entry name" value="HAMP domain-like"/>
    <property type="match status" value="1"/>
</dbReference>
<dbReference type="InterPro" id="IPR004358">
    <property type="entry name" value="Sig_transdc_His_kin-like_C"/>
</dbReference>
<evidence type="ECO:0000259" key="12">
    <source>
        <dbReference type="PROSITE" id="PS50110"/>
    </source>
</evidence>
<gene>
    <name evidence="14" type="ORF">DESUT3_00790</name>
</gene>
<evidence type="ECO:0000256" key="5">
    <source>
        <dbReference type="ARBA" id="ARBA00022679"/>
    </source>
</evidence>
<dbReference type="CDD" id="cd00082">
    <property type="entry name" value="HisKA"/>
    <property type="match status" value="1"/>
</dbReference>
<dbReference type="Gene3D" id="6.10.340.10">
    <property type="match status" value="1"/>
</dbReference>
<dbReference type="RefSeq" id="WP_221250493.1">
    <property type="nucleotide sequence ID" value="NZ_AP024355.1"/>
</dbReference>
<name>A0ABN6DS60_9BACT</name>
<dbReference type="SMART" id="SM00304">
    <property type="entry name" value="HAMP"/>
    <property type="match status" value="1"/>
</dbReference>
<dbReference type="Pfam" id="PF00512">
    <property type="entry name" value="HisKA"/>
    <property type="match status" value="1"/>
</dbReference>
<dbReference type="CDD" id="cd17546">
    <property type="entry name" value="REC_hyHK_CKI1_RcsC-like"/>
    <property type="match status" value="1"/>
</dbReference>
<dbReference type="PROSITE" id="PS50109">
    <property type="entry name" value="HIS_KIN"/>
    <property type="match status" value="1"/>
</dbReference>
<dbReference type="SMART" id="SM00388">
    <property type="entry name" value="HisKA"/>
    <property type="match status" value="1"/>
</dbReference>
<dbReference type="Gene3D" id="3.40.50.2300">
    <property type="match status" value="2"/>
</dbReference>
<dbReference type="CDD" id="cd06225">
    <property type="entry name" value="HAMP"/>
    <property type="match status" value="1"/>
</dbReference>
<dbReference type="Pfam" id="PF00672">
    <property type="entry name" value="HAMP"/>
    <property type="match status" value="1"/>
</dbReference>
<proteinExistence type="predicted"/>
<keyword evidence="10" id="KW-0812">Transmembrane</keyword>
<dbReference type="InterPro" id="IPR036097">
    <property type="entry name" value="HisK_dim/P_sf"/>
</dbReference>
<dbReference type="SUPFAM" id="SSF52172">
    <property type="entry name" value="CheY-like"/>
    <property type="match status" value="2"/>
</dbReference>
<dbReference type="CDD" id="cd16922">
    <property type="entry name" value="HATPase_EvgS-ArcB-TorS-like"/>
    <property type="match status" value="1"/>
</dbReference>
<dbReference type="InterPro" id="IPR011006">
    <property type="entry name" value="CheY-like_superfamily"/>
</dbReference>
<keyword evidence="6 14" id="KW-0418">Kinase</keyword>
<evidence type="ECO:0000256" key="1">
    <source>
        <dbReference type="ARBA" id="ARBA00000085"/>
    </source>
</evidence>
<keyword evidence="15" id="KW-1185">Reference proteome</keyword>
<evidence type="ECO:0000256" key="4">
    <source>
        <dbReference type="ARBA" id="ARBA00022553"/>
    </source>
</evidence>
<comment type="catalytic activity">
    <reaction evidence="1">
        <text>ATP + protein L-histidine = ADP + protein N-phospho-L-histidine.</text>
        <dbReference type="EC" id="2.7.13.3"/>
    </reaction>
</comment>
<dbReference type="Proteomes" id="UP001319827">
    <property type="component" value="Chromosome"/>
</dbReference>
<sequence length="816" mass="88747">MRPFRDASIASKLTALMMVVGCLVLQLATAAFVATEVISYRQATLDKVTSLADILASSNRLALLFNDKKSAHETLASLAAEPQVQMAYLLDRNKAPFAQFVNERNPEIAEGKGAAQLICDSLEEPMEEGRPAHCFTFEHLALLRPVMVDGEQIGMVFLQSGLGDLRQRLLGIAATVLAVLGILVQLAYLLSARLQRLFSGPILKLVGLMQRVSREKDFSLRAERETGDEVGTLIDGFNRMLGEIELRDRQLEDHRLKLEDQVQHRTAELRHTNRRLQLTIAELEAAKNAADAANQAKSQFLANMSHEIRTPMIGVLGMTDLLLKTRLGASQRELAETVHRSGEALLEILNDILDFSKIEAGRIELEHVDFDLRELLEEVAALLAEKAFAKGLELVCQIPADLPLALRGDPGRLRQILLNLVGNAVKFTESGEVLLRAEAEEEAGETLWLRLEVQDTGIGIAPEAQEGIFDSFTQADNSTTRRFGGTGLGLSIVKQLAEMMGGEVSVESAAGAGSTFRLRLPMEMQPAKGPGQMPAAAGLQGKSLLLVGNHAATRTQLEADLGALGLVVTGAADHSEALAQLRRAADTGRPFALVLIDQGLSEAGSKAVVAEIRTLWPRGETRLVQLAPQVHCCREEELSRRGFVGTLLKPVRSSQLAANLEVFLRAAEPEIGPRPGKSTPKPVPAGNAPCILLAEDNPTTQRLIQILLEGAGYRLEVAANGSLATQAALQGGHQLVLMDCTMPVMDGFEATRTLRAAGFAAPIIALTARAQQEDIQRCREAGMDDFLRKPFKQKQLLETIDKWLKHGPRHRAEKAC</sequence>
<keyword evidence="5" id="KW-0808">Transferase</keyword>
<evidence type="ECO:0000256" key="2">
    <source>
        <dbReference type="ARBA" id="ARBA00004370"/>
    </source>
</evidence>
<evidence type="ECO:0000256" key="7">
    <source>
        <dbReference type="ARBA" id="ARBA00023012"/>
    </source>
</evidence>
<dbReference type="PRINTS" id="PR00344">
    <property type="entry name" value="BCTRLSENSOR"/>
</dbReference>
<comment type="subcellular location">
    <subcellularLocation>
        <location evidence="2">Membrane</location>
    </subcellularLocation>
</comment>
<organism evidence="14 15">
    <name type="scientific">Desulfuromonas versatilis</name>
    <dbReference type="NCBI Taxonomy" id="2802975"/>
    <lineage>
        <taxon>Bacteria</taxon>
        <taxon>Pseudomonadati</taxon>
        <taxon>Thermodesulfobacteriota</taxon>
        <taxon>Desulfuromonadia</taxon>
        <taxon>Desulfuromonadales</taxon>
        <taxon>Desulfuromonadaceae</taxon>
        <taxon>Desulfuromonas</taxon>
    </lineage>
</organism>
<dbReference type="InterPro" id="IPR003660">
    <property type="entry name" value="HAMP_dom"/>
</dbReference>
<dbReference type="PROSITE" id="PS50885">
    <property type="entry name" value="HAMP"/>
    <property type="match status" value="1"/>
</dbReference>
<feature type="modified residue" description="4-aspartylphosphate" evidence="8">
    <location>
        <position position="739"/>
    </location>
</feature>
<evidence type="ECO:0000256" key="10">
    <source>
        <dbReference type="SAM" id="Phobius"/>
    </source>
</evidence>
<feature type="transmembrane region" description="Helical" evidence="10">
    <location>
        <begin position="169"/>
        <end position="190"/>
    </location>
</feature>
<feature type="domain" description="Response regulatory" evidence="12">
    <location>
        <begin position="543"/>
        <end position="664"/>
    </location>
</feature>
<dbReference type="SUPFAM" id="SSF55874">
    <property type="entry name" value="ATPase domain of HSP90 chaperone/DNA topoisomerase II/histidine kinase"/>
    <property type="match status" value="1"/>
</dbReference>
<protein>
    <recommendedName>
        <fullName evidence="3">histidine kinase</fullName>
        <ecNumber evidence="3">2.7.13.3</ecNumber>
    </recommendedName>
</protein>
<dbReference type="PANTHER" id="PTHR45339">
    <property type="entry name" value="HYBRID SIGNAL TRANSDUCTION HISTIDINE KINASE J"/>
    <property type="match status" value="1"/>
</dbReference>
<dbReference type="PANTHER" id="PTHR45339:SF1">
    <property type="entry name" value="HYBRID SIGNAL TRANSDUCTION HISTIDINE KINASE J"/>
    <property type="match status" value="1"/>
</dbReference>
<dbReference type="GO" id="GO:0016301">
    <property type="term" value="F:kinase activity"/>
    <property type="evidence" value="ECO:0007669"/>
    <property type="project" value="UniProtKB-KW"/>
</dbReference>
<keyword evidence="10" id="KW-1133">Transmembrane helix</keyword>
<accession>A0ABN6DS60</accession>
<reference evidence="14 15" key="1">
    <citation type="journal article" date="2016" name="C (Basel)">
        <title>Selective Growth of and Electricity Production by Marine Exoelectrogenic Bacteria in Self-Aggregated Hydrogel of Microbially Reduced Graphene Oxide.</title>
        <authorList>
            <person name="Yoshida N."/>
            <person name="Goto Y."/>
            <person name="Miyata Y."/>
        </authorList>
    </citation>
    <scope>NUCLEOTIDE SEQUENCE [LARGE SCALE GENOMIC DNA]</scope>
    <source>
        <strain evidence="14 15">NIT-T3</strain>
    </source>
</reference>
<keyword evidence="9" id="KW-0175">Coiled coil</keyword>
<keyword evidence="4 8" id="KW-0597">Phosphoprotein</keyword>
<dbReference type="InterPro" id="IPR036890">
    <property type="entry name" value="HATPase_C_sf"/>
</dbReference>
<evidence type="ECO:0000313" key="14">
    <source>
        <dbReference type="EMBL" id="BCR03010.1"/>
    </source>
</evidence>
<dbReference type="EC" id="2.7.13.3" evidence="3"/>
<dbReference type="InterPro" id="IPR005467">
    <property type="entry name" value="His_kinase_dom"/>
</dbReference>
<dbReference type="InterPro" id="IPR003594">
    <property type="entry name" value="HATPase_dom"/>
</dbReference>
<dbReference type="EMBL" id="AP024355">
    <property type="protein sequence ID" value="BCR03010.1"/>
    <property type="molecule type" value="Genomic_DNA"/>
</dbReference>
<evidence type="ECO:0000256" key="3">
    <source>
        <dbReference type="ARBA" id="ARBA00012438"/>
    </source>
</evidence>
<dbReference type="Pfam" id="PF00072">
    <property type="entry name" value="Response_reg"/>
    <property type="match status" value="1"/>
</dbReference>
<dbReference type="Gene3D" id="3.30.565.10">
    <property type="entry name" value="Histidine kinase-like ATPase, C-terminal domain"/>
    <property type="match status" value="1"/>
</dbReference>
<evidence type="ECO:0000313" key="15">
    <source>
        <dbReference type="Proteomes" id="UP001319827"/>
    </source>
</evidence>
<dbReference type="SMART" id="SM00448">
    <property type="entry name" value="REC"/>
    <property type="match status" value="2"/>
</dbReference>
<feature type="domain" description="Response regulatory" evidence="12">
    <location>
        <begin position="690"/>
        <end position="804"/>
    </location>
</feature>
<feature type="coiled-coil region" evidence="9">
    <location>
        <begin position="266"/>
        <end position="303"/>
    </location>
</feature>
<dbReference type="PROSITE" id="PS50110">
    <property type="entry name" value="RESPONSE_REGULATORY"/>
    <property type="match status" value="2"/>
</dbReference>
<dbReference type="Pfam" id="PF17152">
    <property type="entry name" value="CHASE8"/>
    <property type="match status" value="1"/>
</dbReference>
<feature type="domain" description="HAMP" evidence="13">
    <location>
        <begin position="196"/>
        <end position="249"/>
    </location>
</feature>
<evidence type="ECO:0000259" key="11">
    <source>
        <dbReference type="PROSITE" id="PS50109"/>
    </source>
</evidence>
<dbReference type="InterPro" id="IPR001789">
    <property type="entry name" value="Sig_transdc_resp-reg_receiver"/>
</dbReference>
<evidence type="ECO:0000256" key="8">
    <source>
        <dbReference type="PROSITE-ProRule" id="PRU00169"/>
    </source>
</evidence>
<keyword evidence="7" id="KW-0902">Two-component regulatory system</keyword>
<reference evidence="14 15" key="2">
    <citation type="journal article" date="2021" name="Int. J. Syst. Evol. Microbiol.">
        <title>Isolation and Polyphasic Characterization of Desulfuromonas versatilis sp. Nov., an Electrogenic Bacteria Capable of Versatile Metabolism Isolated from a Graphene Oxide-Reducing Enrichment Culture.</title>
        <authorList>
            <person name="Xie L."/>
            <person name="Yoshida N."/>
            <person name="Ishii S."/>
            <person name="Meng L."/>
        </authorList>
    </citation>
    <scope>NUCLEOTIDE SEQUENCE [LARGE SCALE GENOMIC DNA]</scope>
    <source>
        <strain evidence="14 15">NIT-T3</strain>
    </source>
</reference>
<evidence type="ECO:0000256" key="6">
    <source>
        <dbReference type="ARBA" id="ARBA00022777"/>
    </source>
</evidence>
<evidence type="ECO:0000259" key="13">
    <source>
        <dbReference type="PROSITE" id="PS50885"/>
    </source>
</evidence>
<dbReference type="SMART" id="SM00387">
    <property type="entry name" value="HATPase_c"/>
    <property type="match status" value="1"/>
</dbReference>